<dbReference type="EMBL" id="KN831773">
    <property type="protein sequence ID" value="KIM44915.1"/>
    <property type="molecule type" value="Genomic_DNA"/>
</dbReference>
<gene>
    <name evidence="1" type="ORF">M413DRAFT_442887</name>
</gene>
<evidence type="ECO:0000313" key="2">
    <source>
        <dbReference type="Proteomes" id="UP000053424"/>
    </source>
</evidence>
<reference evidence="2" key="2">
    <citation type="submission" date="2015-01" db="EMBL/GenBank/DDBJ databases">
        <title>Evolutionary Origins and Diversification of the Mycorrhizal Mutualists.</title>
        <authorList>
            <consortium name="DOE Joint Genome Institute"/>
            <consortium name="Mycorrhizal Genomics Consortium"/>
            <person name="Kohler A."/>
            <person name="Kuo A."/>
            <person name="Nagy L.G."/>
            <person name="Floudas D."/>
            <person name="Copeland A."/>
            <person name="Barry K.W."/>
            <person name="Cichocki N."/>
            <person name="Veneault-Fourrey C."/>
            <person name="LaButti K."/>
            <person name="Lindquist E.A."/>
            <person name="Lipzen A."/>
            <person name="Lundell T."/>
            <person name="Morin E."/>
            <person name="Murat C."/>
            <person name="Riley R."/>
            <person name="Ohm R."/>
            <person name="Sun H."/>
            <person name="Tunlid A."/>
            <person name="Henrissat B."/>
            <person name="Grigoriev I.V."/>
            <person name="Hibbett D.S."/>
            <person name="Martin F."/>
        </authorList>
    </citation>
    <scope>NUCLEOTIDE SEQUENCE [LARGE SCALE GENOMIC DNA]</scope>
    <source>
        <strain evidence="2">h7</strain>
    </source>
</reference>
<organism evidence="1 2">
    <name type="scientific">Hebeloma cylindrosporum</name>
    <dbReference type="NCBI Taxonomy" id="76867"/>
    <lineage>
        <taxon>Eukaryota</taxon>
        <taxon>Fungi</taxon>
        <taxon>Dikarya</taxon>
        <taxon>Basidiomycota</taxon>
        <taxon>Agaricomycotina</taxon>
        <taxon>Agaricomycetes</taxon>
        <taxon>Agaricomycetidae</taxon>
        <taxon>Agaricales</taxon>
        <taxon>Agaricineae</taxon>
        <taxon>Hymenogastraceae</taxon>
        <taxon>Hebeloma</taxon>
    </lineage>
</organism>
<reference evidence="1 2" key="1">
    <citation type="submission" date="2014-04" db="EMBL/GenBank/DDBJ databases">
        <authorList>
            <consortium name="DOE Joint Genome Institute"/>
            <person name="Kuo A."/>
            <person name="Gay G."/>
            <person name="Dore J."/>
            <person name="Kohler A."/>
            <person name="Nagy L.G."/>
            <person name="Floudas D."/>
            <person name="Copeland A."/>
            <person name="Barry K.W."/>
            <person name="Cichocki N."/>
            <person name="Veneault-Fourrey C."/>
            <person name="LaButti K."/>
            <person name="Lindquist E.A."/>
            <person name="Lipzen A."/>
            <person name="Lundell T."/>
            <person name="Morin E."/>
            <person name="Murat C."/>
            <person name="Sun H."/>
            <person name="Tunlid A."/>
            <person name="Henrissat B."/>
            <person name="Grigoriev I.V."/>
            <person name="Hibbett D.S."/>
            <person name="Martin F."/>
            <person name="Nordberg H.P."/>
            <person name="Cantor M.N."/>
            <person name="Hua S.X."/>
        </authorList>
    </citation>
    <scope>NUCLEOTIDE SEQUENCE [LARGE SCALE GENOMIC DNA]</scope>
    <source>
        <strain evidence="2">h7</strain>
    </source>
</reference>
<protein>
    <submittedName>
        <fullName evidence="1">Uncharacterized protein</fullName>
    </submittedName>
</protein>
<sequence length="80" mass="9146">MPSSPIQSPICSLTEQLRPRDYTNLTSSQSCILHYLGSSHRSPWTTYRQYRRREEDSWGALTSNLIDCRHQTQSTAAVSS</sequence>
<dbReference type="AlphaFoldDB" id="A0A0C3C7S9"/>
<dbReference type="HOGENOM" id="CLU_2590040_0_0_1"/>
<proteinExistence type="predicted"/>
<accession>A0A0C3C7S9</accession>
<dbReference type="Proteomes" id="UP000053424">
    <property type="component" value="Unassembled WGS sequence"/>
</dbReference>
<evidence type="ECO:0000313" key="1">
    <source>
        <dbReference type="EMBL" id="KIM44915.1"/>
    </source>
</evidence>
<keyword evidence="2" id="KW-1185">Reference proteome</keyword>
<name>A0A0C3C7S9_HEBCY</name>